<comment type="caution">
    <text evidence="1">The sequence shown here is derived from an EMBL/GenBank/DDBJ whole genome shotgun (WGS) entry which is preliminary data.</text>
</comment>
<keyword evidence="2" id="KW-1185">Reference proteome</keyword>
<dbReference type="EMBL" id="MU157886">
    <property type="protein sequence ID" value="KAF9525254.1"/>
    <property type="molecule type" value="Genomic_DNA"/>
</dbReference>
<accession>A0A9P6EA22</accession>
<evidence type="ECO:0000313" key="2">
    <source>
        <dbReference type="Proteomes" id="UP000807306"/>
    </source>
</evidence>
<sequence>MIFAFSSNNGYVVISGAEIAWDTIPSDLIAKIKEKFAANEMIIALSIGQDDWFINTTNSVSGKLTGVVATFLASPEAQSCNIRLQDISVSRSQSDIRCVSFGAGDQWIIIRDDGSIAFSPGLKELVNLLKQHRAQSRKVKYITLSLVEEDRWFVEFEDGSTAYRLPESWHEQIEEYITKSEMAFAEQIREKNLAAIDLANSLMEARVARAAVNTMAAGIW</sequence>
<name>A0A9P6EA22_9AGAR</name>
<organism evidence="1 2">
    <name type="scientific">Crepidotus variabilis</name>
    <dbReference type="NCBI Taxonomy" id="179855"/>
    <lineage>
        <taxon>Eukaryota</taxon>
        <taxon>Fungi</taxon>
        <taxon>Dikarya</taxon>
        <taxon>Basidiomycota</taxon>
        <taxon>Agaricomycotina</taxon>
        <taxon>Agaricomycetes</taxon>
        <taxon>Agaricomycetidae</taxon>
        <taxon>Agaricales</taxon>
        <taxon>Agaricineae</taxon>
        <taxon>Crepidotaceae</taxon>
        <taxon>Crepidotus</taxon>
    </lineage>
</organism>
<gene>
    <name evidence="1" type="ORF">CPB83DRAFT_897128</name>
</gene>
<reference evidence="1" key="1">
    <citation type="submission" date="2020-11" db="EMBL/GenBank/DDBJ databases">
        <authorList>
            <consortium name="DOE Joint Genome Institute"/>
            <person name="Ahrendt S."/>
            <person name="Riley R."/>
            <person name="Andreopoulos W."/>
            <person name="Labutti K."/>
            <person name="Pangilinan J."/>
            <person name="Ruiz-Duenas F.J."/>
            <person name="Barrasa J.M."/>
            <person name="Sanchez-Garcia M."/>
            <person name="Camarero S."/>
            <person name="Miyauchi S."/>
            <person name="Serrano A."/>
            <person name="Linde D."/>
            <person name="Babiker R."/>
            <person name="Drula E."/>
            <person name="Ayuso-Fernandez I."/>
            <person name="Pacheco R."/>
            <person name="Padilla G."/>
            <person name="Ferreira P."/>
            <person name="Barriuso J."/>
            <person name="Kellner H."/>
            <person name="Castanera R."/>
            <person name="Alfaro M."/>
            <person name="Ramirez L."/>
            <person name="Pisabarro A.G."/>
            <person name="Kuo A."/>
            <person name="Tritt A."/>
            <person name="Lipzen A."/>
            <person name="He G."/>
            <person name="Yan M."/>
            <person name="Ng V."/>
            <person name="Cullen D."/>
            <person name="Martin F."/>
            <person name="Rosso M.-N."/>
            <person name="Henrissat B."/>
            <person name="Hibbett D."/>
            <person name="Martinez A.T."/>
            <person name="Grigoriev I.V."/>
        </authorList>
    </citation>
    <scope>NUCLEOTIDE SEQUENCE</scope>
    <source>
        <strain evidence="1">CBS 506.95</strain>
    </source>
</reference>
<protein>
    <submittedName>
        <fullName evidence="1">Uncharacterized protein</fullName>
    </submittedName>
</protein>
<evidence type="ECO:0000313" key="1">
    <source>
        <dbReference type="EMBL" id="KAF9525254.1"/>
    </source>
</evidence>
<dbReference type="OrthoDB" id="5271586at2759"/>
<dbReference type="Proteomes" id="UP000807306">
    <property type="component" value="Unassembled WGS sequence"/>
</dbReference>
<dbReference type="AlphaFoldDB" id="A0A9P6EA22"/>
<proteinExistence type="predicted"/>